<dbReference type="SUPFAM" id="SSF56219">
    <property type="entry name" value="DNase I-like"/>
    <property type="match status" value="1"/>
</dbReference>
<proteinExistence type="predicted"/>
<dbReference type="InterPro" id="IPR001119">
    <property type="entry name" value="SLH_dom"/>
</dbReference>
<feature type="domain" description="SLH" evidence="3">
    <location>
        <begin position="158"/>
        <end position="216"/>
    </location>
</feature>
<name>A0A318THB8_9BACL</name>
<evidence type="ECO:0000313" key="6">
    <source>
        <dbReference type="Proteomes" id="UP000247416"/>
    </source>
</evidence>
<evidence type="ECO:0000259" key="3">
    <source>
        <dbReference type="PROSITE" id="PS51272"/>
    </source>
</evidence>
<dbReference type="Pfam" id="PF00932">
    <property type="entry name" value="LTD"/>
    <property type="match status" value="1"/>
</dbReference>
<dbReference type="Proteomes" id="UP000247416">
    <property type="component" value="Unassembled WGS sequence"/>
</dbReference>
<dbReference type="SUPFAM" id="SSF55816">
    <property type="entry name" value="5'-nucleotidase (syn. UDP-sugar hydrolase), C-terminal domain"/>
    <property type="match status" value="1"/>
</dbReference>
<dbReference type="InterPro" id="IPR006179">
    <property type="entry name" value="5_nucleotidase/apyrase"/>
</dbReference>
<dbReference type="Pfam" id="PF13287">
    <property type="entry name" value="Fn3_assoc"/>
    <property type="match status" value="1"/>
</dbReference>
<gene>
    <name evidence="5" type="ORF">BJ095_12539</name>
</gene>
<dbReference type="RefSeq" id="WP_235867675.1">
    <property type="nucleotide sequence ID" value="NZ_CP085009.1"/>
</dbReference>
<protein>
    <submittedName>
        <fullName evidence="5">2',3'-cyclic-nucleotide 2'-phosphodiesterase (5'-nucleotidase family)</fullName>
    </submittedName>
</protein>
<evidence type="ECO:0000259" key="4">
    <source>
        <dbReference type="PROSITE" id="PS51841"/>
    </source>
</evidence>
<dbReference type="PANTHER" id="PTHR42834:SF1">
    <property type="entry name" value="ENDONUCLEASE_EXONUCLEASE_PHOSPHATASE FAMILY PROTEIN (AFU_ORTHOLOGUE AFUA_3G09210)"/>
    <property type="match status" value="1"/>
</dbReference>
<feature type="domain" description="SLH" evidence="3">
    <location>
        <begin position="33"/>
        <end position="96"/>
    </location>
</feature>
<dbReference type="InterPro" id="IPR036907">
    <property type="entry name" value="5'-Nucleotdase_C_sf"/>
</dbReference>
<comment type="caution">
    <text evidence="5">The sequence shown here is derived from an EMBL/GenBank/DDBJ whole genome shotgun (WGS) entry which is preliminary data.</text>
</comment>
<reference evidence="5 6" key="1">
    <citation type="submission" date="2018-06" db="EMBL/GenBank/DDBJ databases">
        <title>Genomic Encyclopedia of Archaeal and Bacterial Type Strains, Phase II (KMG-II): from individual species to whole genera.</title>
        <authorList>
            <person name="Goeker M."/>
        </authorList>
    </citation>
    <scope>NUCLEOTIDE SEQUENCE [LARGE SCALE GENOMIC DNA]</scope>
    <source>
        <strain evidence="5 6">KACC 16626</strain>
    </source>
</reference>
<dbReference type="CDD" id="cd04486">
    <property type="entry name" value="YhcR_OBF_like"/>
    <property type="match status" value="1"/>
</dbReference>
<dbReference type="SUPFAM" id="SSF56300">
    <property type="entry name" value="Metallo-dependent phosphatases"/>
    <property type="match status" value="1"/>
</dbReference>
<dbReference type="Pfam" id="PF00149">
    <property type="entry name" value="Metallophos"/>
    <property type="match status" value="1"/>
</dbReference>
<dbReference type="Gene3D" id="3.90.780.10">
    <property type="entry name" value="5'-Nucleotidase, C-terminal domain"/>
    <property type="match status" value="1"/>
</dbReference>
<dbReference type="PROSITE" id="PS51841">
    <property type="entry name" value="LTD"/>
    <property type="match status" value="1"/>
</dbReference>
<keyword evidence="6" id="KW-1185">Reference proteome</keyword>
<feature type="region of interest" description="Disordered" evidence="2">
    <location>
        <begin position="489"/>
        <end position="512"/>
    </location>
</feature>
<dbReference type="InterPro" id="IPR008334">
    <property type="entry name" value="5'-Nucleotdase_C"/>
</dbReference>
<sequence>MSKKRNNKYFIATLAGTIVASSVVSTPNLTEAAGKTFPDVKVDDYFADAVADLVDRGLVKGFPDGNFKPYNSLTRGQAAVILAGALKLETKNVKNPNFKDVSTAHPYYGAIAALANAGYINGFEDGTYGSGKPITRNHMAIILTKAFELKASSEAVTPFTDIYPDYKQYITALFENGITVGNTKTTFGGSTNVTRGQFAQFLLRAENASKAVSFTIEDLSNSSLQTTEGKLTFDAALKSIFSTKNADALKGAEMTATVQNGKITGITALTLNAEGKAGASVVFDGGNATIAGDVTVNGDYIAVNNLKVKGDLILTNKVSKDFSSNVLVTDGQLIISDAASSPVAALFSFVANTNEGPKVNLTNSSVKGVQVERNNVQLTSDKKIPEVKVSAKVSVVEVNADVEKVTINVTVKLEINGTGSIDQVQVEKAVELALKLAGKVKEFVIANKDTKVEVGVNVQIDRLVVPKNSKVEDVVSNYSSIKDKIKDIKDETGATVTPQPPSSGGSTGGNNSAQIKQALINTANQKIAAIPAVDAITGENKATVKAAIEAAQLAISAAKNAGARDTDFVGLVKVQAALDKIQEIDSKYELSIMHTNDTHGRTDVAPKRATAVKQVRAEKPNSLLIDAGDVFSGTLYFNEFKGEADLKLMNYIGYDVMTFGNHEFDLGSSPEGHQALADFVKRAEFSFVSSNVDFTPDEKFTGLFSDLISSEPENGKIYNGIVKEINGEKVGIFGLTTEETKGISSPGSIAFKNYIAEAEKAVKAFEDMDVDKIIAVTHIGYDDNASIDNDLILAQSVPGIDVIVGGHSHTQLDDAVVIDKNLAGEEKDPTVIVQAFQYSDFLGTLDVTFDENGIVKEYENELLEVSKFEEDAEAVEILKPYKEKVQELNETEIGVTLTEPLTNPRAEASNPEGLSVRKNETILGNLITDGMLSKAKEYDENVVMAFTNGGGIRSSINAGPITIGEVISVLPFGNTLALMDVTGAELKAAFELSISQYPNELGGFLHVAGAKIEFDSSKPARTTKDGVVTEEGKRIISISYKTADGSYTEIKDGETYTVATNAFTAKGGDNYDMLGEAYKEGRVTDLGLSDWENFRDHLKSLETIPTEIEGRIVDVKETEPVPEQESDLIISQYIEGGSYNKALELYNNSNETLDLTQYSLELYSDGKADNPKSLTLTGTLEAGKTLILYHNQASDEIKTLAGVGGIGNSTVINHNGNDPFVLKKNGEIIDSIGQIGSSADFAKDVTLVRKESIISGDKNPNDAFSFETEWINLGKDVFDNLGAHPYIPEQLETISMADARALGTGEVQIQGVVTGKLKNTIHIQDETGAIALYGLAENVNVGDEIVVKGKLTEYNGLLQLQSPALVESVGSKEVAPIEYTGADLKEENESKLAIVKNVKIIKDNGSGNFAAEDEAGTSFIVRDENTVLGLEAGKTYNLITGIIQEYNGAFQIIPRGVEDVVEDASKVRSVVASTTSTSIPTGTEVKLTTLTEGAKIYYTTDGSEPTVDKGTEYTAPIVIEEKTTLKAIAVKDGFSNSDTFTITYDVYDGNLSISDIQGLGHTSPMNGMAVEGIEGIITSMYELNGQQYFHMQTPDSEVDNDPNTSEGIVVFAGSAATSYPFKVGNLVSITGVVDEYRIDGYADAYTDLTVTELNATKGSIKIIEENAELPKPIIITSDDIPAEIDTNGFDTYTPATDAIDYWESLEGMRVQIGADTASKLRVVSPEEYGEIITVFDEVKATTLNGGLLLGENDANAERIQFKLFNGEKEVSNGGNINTGDSVDAPVIGFVNYGYSNFKVYVDQSSFKTTAGNIQKETTSIVEADGKLTIASYNLENFSANSNATKVRNIAEAFVNGLNSPDIIGVTEMQDNDGATASGSSAADESYQKLIDAIIAAGGPTYKYVNIDPEYNQDGGAPGGNIRVGFLYNPERVSLPANAVSGTANQSTAYEDGQLTLNPGRIDPTSSAFNSSRKPLAAEFTFNGEQVIVIVNHWNSKGGDSPLFGTQQPAVLGSEAQRKDIAQVVRGFVETIQTANPNANIVAVGDFNDFQWTPALQIFEGENESMFNMINTLNENDRYSYTYQGNSQALDHIFVSDNLRAKSILDILHVNADFTEEAGRASDHDPLMVQIDFTK</sequence>
<keyword evidence="1" id="KW-0732">Signal</keyword>
<dbReference type="EMBL" id="QJTJ01000025">
    <property type="protein sequence ID" value="PYF04251.1"/>
    <property type="molecule type" value="Genomic_DNA"/>
</dbReference>
<dbReference type="InterPro" id="IPR005135">
    <property type="entry name" value="Endo/exonuclease/phosphatase"/>
</dbReference>
<dbReference type="InterPro" id="IPR004843">
    <property type="entry name" value="Calcineurin-like_PHP"/>
</dbReference>
<accession>A0A318THB8</accession>
<evidence type="ECO:0000256" key="2">
    <source>
        <dbReference type="SAM" id="MobiDB-lite"/>
    </source>
</evidence>
<dbReference type="InterPro" id="IPR029052">
    <property type="entry name" value="Metallo-depent_PP-like"/>
</dbReference>
<dbReference type="Gene3D" id="3.60.21.10">
    <property type="match status" value="1"/>
</dbReference>
<dbReference type="PROSITE" id="PS51272">
    <property type="entry name" value="SLH"/>
    <property type="match status" value="3"/>
</dbReference>
<dbReference type="Gene3D" id="3.60.10.10">
    <property type="entry name" value="Endonuclease/exonuclease/phosphatase"/>
    <property type="match status" value="1"/>
</dbReference>
<dbReference type="GO" id="GO:0016787">
    <property type="term" value="F:hydrolase activity"/>
    <property type="evidence" value="ECO:0007669"/>
    <property type="project" value="InterPro"/>
</dbReference>
<feature type="domain" description="SLH" evidence="3">
    <location>
        <begin position="97"/>
        <end position="157"/>
    </location>
</feature>
<organism evidence="5 6">
    <name type="scientific">Ureibacillus chungkukjangi</name>
    <dbReference type="NCBI Taxonomy" id="1202712"/>
    <lineage>
        <taxon>Bacteria</taxon>
        <taxon>Bacillati</taxon>
        <taxon>Bacillota</taxon>
        <taxon>Bacilli</taxon>
        <taxon>Bacillales</taxon>
        <taxon>Caryophanaceae</taxon>
        <taxon>Ureibacillus</taxon>
    </lineage>
</organism>
<dbReference type="InterPro" id="IPR026876">
    <property type="entry name" value="Fn3_assoc_repeat"/>
</dbReference>
<dbReference type="Pfam" id="PF00395">
    <property type="entry name" value="SLH"/>
    <property type="match status" value="3"/>
</dbReference>
<dbReference type="PRINTS" id="PR01607">
    <property type="entry name" value="APYRASEFAMLY"/>
</dbReference>
<evidence type="ECO:0000313" key="5">
    <source>
        <dbReference type="EMBL" id="PYF04251.1"/>
    </source>
</evidence>
<dbReference type="GO" id="GO:0009166">
    <property type="term" value="P:nucleotide catabolic process"/>
    <property type="evidence" value="ECO:0007669"/>
    <property type="project" value="InterPro"/>
</dbReference>
<feature type="domain" description="LTD" evidence="4">
    <location>
        <begin position="1119"/>
        <end position="1236"/>
    </location>
</feature>
<dbReference type="InterPro" id="IPR001322">
    <property type="entry name" value="Lamin_tail_dom"/>
</dbReference>
<dbReference type="InterPro" id="IPR036691">
    <property type="entry name" value="Endo/exonu/phosph_ase_sf"/>
</dbReference>
<dbReference type="Pfam" id="PF02872">
    <property type="entry name" value="5_nucleotid_C"/>
    <property type="match status" value="1"/>
</dbReference>
<dbReference type="PANTHER" id="PTHR42834">
    <property type="entry name" value="ENDONUCLEASE/EXONUCLEASE/PHOSPHATASE FAMILY PROTEIN (AFU_ORTHOLOGUE AFUA_3G09210)"/>
    <property type="match status" value="1"/>
</dbReference>
<dbReference type="Pfam" id="PF19580">
    <property type="entry name" value="Exo_endo_phos_3"/>
    <property type="match status" value="1"/>
</dbReference>
<evidence type="ECO:0000256" key="1">
    <source>
        <dbReference type="ARBA" id="ARBA00022729"/>
    </source>
</evidence>